<protein>
    <recommendedName>
        <fullName evidence="5">Flavin prenyltransferase UbiX</fullName>
        <ecNumber evidence="5">2.5.1.129</ecNumber>
    </recommendedName>
</protein>
<dbReference type="STRING" id="282676.B6F84_06885"/>
<dbReference type="SUPFAM" id="SSF52507">
    <property type="entry name" value="Homo-oligomeric flavin-containing Cys decarboxylases, HFCD"/>
    <property type="match status" value="1"/>
</dbReference>
<evidence type="ECO:0000313" key="8">
    <source>
        <dbReference type="Proteomes" id="UP000193404"/>
    </source>
</evidence>
<sequence>MDERMVKEARANETKTTKKRKKVIIGVSGSSGIIYGIRAIEFLSKEGYDTYVIITKPAIKVAEDENGIDLLSEVNKFSKNVFTEDQIDAPMASSSFTVITKGMIIIPCSINTLAYIASGITSNLLTRTAINFLRTKGRLVLVIRETPLGEIELQNALKVTRAGGIIMPASPGFYTKPKTVDDIINFIVGKSIDLLGIRNNLYHRWSK</sequence>
<dbReference type="Gene3D" id="3.40.50.1950">
    <property type="entry name" value="Flavin prenyltransferase-like"/>
    <property type="match status" value="1"/>
</dbReference>
<evidence type="ECO:0000256" key="3">
    <source>
        <dbReference type="ARBA" id="ARBA00022643"/>
    </source>
</evidence>
<dbReference type="AlphaFoldDB" id="A0A1W6JZU2"/>
<feature type="binding site" evidence="5">
    <location>
        <position position="174"/>
    </location>
    <ligand>
        <name>dimethylallyl phosphate</name>
        <dbReference type="ChEBI" id="CHEBI:88052"/>
    </ligand>
</feature>
<dbReference type="InterPro" id="IPR003382">
    <property type="entry name" value="Flavoprotein"/>
</dbReference>
<evidence type="ECO:0000256" key="2">
    <source>
        <dbReference type="ARBA" id="ARBA00022630"/>
    </source>
</evidence>
<keyword evidence="1 5" id="KW-0637">Prenyltransferase</keyword>
<evidence type="ECO:0000313" key="7">
    <source>
        <dbReference type="EMBL" id="ARM75786.1"/>
    </source>
</evidence>
<evidence type="ECO:0000256" key="1">
    <source>
        <dbReference type="ARBA" id="ARBA00022602"/>
    </source>
</evidence>
<name>A0A1W6JZU2_9CREN</name>
<keyword evidence="8" id="KW-1185">Reference proteome</keyword>
<feature type="binding site" evidence="5">
    <location>
        <begin position="29"/>
        <end position="31"/>
    </location>
    <ligand>
        <name>FMN</name>
        <dbReference type="ChEBI" id="CHEBI:58210"/>
    </ligand>
</feature>
<gene>
    <name evidence="5" type="primary">ubiX</name>
    <name evidence="7" type="ORF">B6F84_06885</name>
</gene>
<evidence type="ECO:0000256" key="4">
    <source>
        <dbReference type="ARBA" id="ARBA00022679"/>
    </source>
</evidence>
<dbReference type="KEGG" id="aman:B6F84_06885"/>
<comment type="caution">
    <text evidence="5">Lacks conserved residue(s) required for the propagation of feature annotation.</text>
</comment>
<comment type="similarity">
    <text evidence="5">Belongs to the UbiX/PAD1 family.</text>
</comment>
<feature type="domain" description="Flavoprotein" evidence="6">
    <location>
        <begin position="21"/>
        <end position="194"/>
    </location>
</feature>
<dbReference type="OrthoDB" id="9540at2157"/>
<comment type="function">
    <text evidence="5">Flavin prenyltransferase that catalyzes the synthesis of the prenylated FMN cofactor (prenyl-FMN) for 4-hydroxy-3-polyprenylbenzoic acid decarboxylase UbiD. The prenyltransferase is metal-independent and links a dimethylallyl moiety from dimethylallyl monophosphate (DMAP) to the flavin N5 and C6 atoms of FMN.</text>
</comment>
<feature type="binding site" evidence="5">
    <location>
        <position position="55"/>
    </location>
    <ligand>
        <name>FMN</name>
        <dbReference type="ChEBI" id="CHEBI:58210"/>
    </ligand>
</feature>
<dbReference type="Pfam" id="PF02441">
    <property type="entry name" value="Flavoprotein"/>
    <property type="match status" value="1"/>
</dbReference>
<keyword evidence="4 5" id="KW-0808">Transferase</keyword>
<proteinExistence type="inferred from homology"/>
<dbReference type="NCBIfam" id="NF004685">
    <property type="entry name" value="PRK06029.1"/>
    <property type="match status" value="1"/>
</dbReference>
<dbReference type="GO" id="GO:0106141">
    <property type="term" value="F:flavin prenyltransferase activity"/>
    <property type="evidence" value="ECO:0007669"/>
    <property type="project" value="UniProtKB-EC"/>
</dbReference>
<feature type="binding site" evidence="5">
    <location>
        <position position="144"/>
    </location>
    <ligand>
        <name>FMN</name>
        <dbReference type="ChEBI" id="CHEBI:58210"/>
    </ligand>
</feature>
<dbReference type="NCBIfam" id="TIGR00421">
    <property type="entry name" value="ubiX_pad"/>
    <property type="match status" value="1"/>
</dbReference>
<dbReference type="InterPro" id="IPR004507">
    <property type="entry name" value="UbiX-like"/>
</dbReference>
<keyword evidence="2 5" id="KW-0285">Flavoprotein</keyword>
<dbReference type="HAMAP" id="MF_01984">
    <property type="entry name" value="ubiX_pad"/>
    <property type="match status" value="1"/>
</dbReference>
<feature type="binding site" evidence="5">
    <location>
        <position position="190"/>
    </location>
    <ligand>
        <name>dimethylallyl phosphate</name>
        <dbReference type="ChEBI" id="CHEBI:88052"/>
    </ligand>
</feature>
<evidence type="ECO:0000256" key="5">
    <source>
        <dbReference type="HAMAP-Rule" id="MF_01984"/>
    </source>
</evidence>
<feature type="binding site" evidence="5">
    <location>
        <begin position="109"/>
        <end position="112"/>
    </location>
    <ligand>
        <name>FMN</name>
        <dbReference type="ChEBI" id="CHEBI:58210"/>
    </ligand>
</feature>
<dbReference type="EMBL" id="CP020477">
    <property type="protein sequence ID" value="ARM75786.1"/>
    <property type="molecule type" value="Genomic_DNA"/>
</dbReference>
<accession>A0A1W6JZU2</accession>
<dbReference type="InterPro" id="IPR036551">
    <property type="entry name" value="Flavin_trans-like"/>
</dbReference>
<keyword evidence="3 5" id="KW-0288">FMN</keyword>
<evidence type="ECO:0000259" key="6">
    <source>
        <dbReference type="Pfam" id="PF02441"/>
    </source>
</evidence>
<comment type="catalytic activity">
    <reaction evidence="5">
        <text>dimethylallyl phosphate + FMNH2 = prenylated FMNH2 + phosphate</text>
        <dbReference type="Rhea" id="RHEA:37743"/>
        <dbReference type="ChEBI" id="CHEBI:43474"/>
        <dbReference type="ChEBI" id="CHEBI:57618"/>
        <dbReference type="ChEBI" id="CHEBI:87467"/>
        <dbReference type="ChEBI" id="CHEBI:88052"/>
        <dbReference type="EC" id="2.5.1.129"/>
    </reaction>
</comment>
<reference evidence="7 8" key="1">
    <citation type="submission" date="2017-03" db="EMBL/GenBank/DDBJ databases">
        <title>Sulfur activation and transportation mechanism of thermophilic Archaea Acidianus manzaensis YN-25.</title>
        <authorList>
            <person name="Ma Y."/>
            <person name="Yang Y."/>
            <person name="Xia J."/>
        </authorList>
    </citation>
    <scope>NUCLEOTIDE SEQUENCE [LARGE SCALE GENOMIC DNA]</scope>
    <source>
        <strain evidence="7 8">YN-25</strain>
    </source>
</reference>
<dbReference type="Proteomes" id="UP000193404">
    <property type="component" value="Chromosome"/>
</dbReference>
<organism evidence="7 8">
    <name type="scientific">Acidianus manzaensis</name>
    <dbReference type="NCBI Taxonomy" id="282676"/>
    <lineage>
        <taxon>Archaea</taxon>
        <taxon>Thermoproteota</taxon>
        <taxon>Thermoprotei</taxon>
        <taxon>Sulfolobales</taxon>
        <taxon>Sulfolobaceae</taxon>
        <taxon>Acidianus</taxon>
    </lineage>
</organism>
<dbReference type="EC" id="2.5.1.129" evidence="5"/>